<dbReference type="InterPro" id="IPR022751">
    <property type="entry name" value="Alpha_mannosyltransferase"/>
</dbReference>
<dbReference type="Proteomes" id="UP000189513">
    <property type="component" value="Unassembled WGS sequence"/>
</dbReference>
<dbReference type="Pfam" id="PF11051">
    <property type="entry name" value="Mannosyl_trans3"/>
    <property type="match status" value="1"/>
</dbReference>
<evidence type="ECO:0008006" key="12">
    <source>
        <dbReference type="Google" id="ProtNLM"/>
    </source>
</evidence>
<gene>
    <name evidence="10" type="ORF">BON22_1347</name>
</gene>
<comment type="subcellular location">
    <subcellularLocation>
        <location evidence="1">Golgi apparatus membrane</location>
        <topology evidence="1">Single-pass type II membrane protein</topology>
    </subcellularLocation>
</comment>
<dbReference type="VEuPathDB" id="FungiDB:BON22_1347"/>
<dbReference type="AlphaFoldDB" id="A0A1V2LBW9"/>
<evidence type="ECO:0000313" key="10">
    <source>
        <dbReference type="EMBL" id="ONH69135.1"/>
    </source>
</evidence>
<dbReference type="STRING" id="36022.A0A1V2LBW9"/>
<evidence type="ECO:0000256" key="5">
    <source>
        <dbReference type="ARBA" id="ARBA00022692"/>
    </source>
</evidence>
<accession>A0A1V2LBW9</accession>
<keyword evidence="5" id="KW-0812">Transmembrane</keyword>
<evidence type="ECO:0000256" key="2">
    <source>
        <dbReference type="ARBA" id="ARBA00004922"/>
    </source>
</evidence>
<keyword evidence="6" id="KW-0735">Signal-anchor</keyword>
<comment type="similarity">
    <text evidence="3">Belongs to the MNN1/MNT family.</text>
</comment>
<dbReference type="GO" id="GO:0000026">
    <property type="term" value="F:alpha-1,2-mannosyltransferase activity"/>
    <property type="evidence" value="ECO:0007669"/>
    <property type="project" value="TreeGrafter"/>
</dbReference>
<comment type="caution">
    <text evidence="10">The sequence shown here is derived from an EMBL/GenBank/DDBJ whole genome shotgun (WGS) entry which is preliminary data.</text>
</comment>
<name>A0A1V2LBW9_CYBFA</name>
<organism evidence="10 11">
    <name type="scientific">Cyberlindnera fabianii</name>
    <name type="common">Yeast</name>
    <name type="synonym">Hansenula fabianii</name>
    <dbReference type="NCBI Taxonomy" id="36022"/>
    <lineage>
        <taxon>Eukaryota</taxon>
        <taxon>Fungi</taxon>
        <taxon>Dikarya</taxon>
        <taxon>Ascomycota</taxon>
        <taxon>Saccharomycotina</taxon>
        <taxon>Saccharomycetes</taxon>
        <taxon>Phaffomycetales</taxon>
        <taxon>Phaffomycetaceae</taxon>
        <taxon>Cyberlindnera</taxon>
    </lineage>
</organism>
<dbReference type="GO" id="GO:0000139">
    <property type="term" value="C:Golgi membrane"/>
    <property type="evidence" value="ECO:0007669"/>
    <property type="project" value="UniProtKB-SubCell"/>
</dbReference>
<keyword evidence="9" id="KW-0472">Membrane</keyword>
<keyword evidence="4" id="KW-0808">Transferase</keyword>
<dbReference type="GO" id="GO:0046354">
    <property type="term" value="P:mannan biosynthetic process"/>
    <property type="evidence" value="ECO:0007669"/>
    <property type="project" value="TreeGrafter"/>
</dbReference>
<protein>
    <recommendedName>
        <fullName evidence="12">Alpha-1,2-mannosyltransferase MNN2</fullName>
    </recommendedName>
</protein>
<dbReference type="InterPro" id="IPR029044">
    <property type="entry name" value="Nucleotide-diphossugar_trans"/>
</dbReference>
<evidence type="ECO:0000256" key="7">
    <source>
        <dbReference type="ARBA" id="ARBA00022989"/>
    </source>
</evidence>
<dbReference type="OMA" id="INRRTHA"/>
<evidence type="ECO:0000256" key="4">
    <source>
        <dbReference type="ARBA" id="ARBA00022679"/>
    </source>
</evidence>
<comment type="pathway">
    <text evidence="2">Protein modification; protein glycosylation.</text>
</comment>
<evidence type="ECO:0000256" key="9">
    <source>
        <dbReference type="ARBA" id="ARBA00023136"/>
    </source>
</evidence>
<dbReference type="SUPFAM" id="SSF53448">
    <property type="entry name" value="Nucleotide-diphospho-sugar transferases"/>
    <property type="match status" value="1"/>
</dbReference>
<evidence type="ECO:0000256" key="8">
    <source>
        <dbReference type="ARBA" id="ARBA00023034"/>
    </source>
</evidence>
<evidence type="ECO:0000256" key="6">
    <source>
        <dbReference type="ARBA" id="ARBA00022968"/>
    </source>
</evidence>
<evidence type="ECO:0000313" key="11">
    <source>
        <dbReference type="Proteomes" id="UP000189513"/>
    </source>
</evidence>
<dbReference type="PANTHER" id="PTHR31646">
    <property type="entry name" value="ALPHA-1,2-MANNOSYLTRANSFERASE MNN2"/>
    <property type="match status" value="1"/>
</dbReference>
<proteinExistence type="inferred from homology"/>
<keyword evidence="8" id="KW-0333">Golgi apparatus</keyword>
<dbReference type="EMBL" id="MPUK01000002">
    <property type="protein sequence ID" value="ONH69135.1"/>
    <property type="molecule type" value="Genomic_DNA"/>
</dbReference>
<sequence>MAVRFSKRSLTLSVVLVVILDFWFYYASSTDYSPLIGLSPITSTNSTKDGNSTVQDTNLPQHPVSHYYESHLPERETLRREALSEIIEAIVAHAPNNLTALNHYRGHPPNQMYNGRPDPVFTQDYLNKFLKVDREHMLALADAHAGFVNTMHNTLNYDFEEERMQYKGDGIVYVGGLGSYNWLTLLSIRHVRHLGSKLPIEVILPLHKDAEEGYCELLATMDAKCVILEDFVDEHVKGFQLKGLALLVSSFERVLLLDADNIPAHTPDRLFEEGPFANDSGLVVWPDYWRRATHPVFYDIVNITLGTERVSFGENDKERDDEVIPVHDLEGGIPNPSSESGQLLLNKRTNWYTTLLSTYYNFYGPNYYYPLFSQGTLGQGDKETFLSAAVVVDETFYQVKRFVIPFGHFNRHGSFRGGAIGQFDPIQDEIHQKDKENTKGPQVMFVHSNTPKLNPLSLRTASELVEEEKRKRLYGTGMRKSIGYDFEWQIWDHMRVLLCEVKVQMSTWNEIPVQELCEDVKAQCMHLEKSAKNNE</sequence>
<dbReference type="PANTHER" id="PTHR31646:SF1">
    <property type="entry name" value="ALPHA-1,2-MANNOSYLTRANSFERASE MNN2"/>
    <property type="match status" value="1"/>
</dbReference>
<evidence type="ECO:0000256" key="3">
    <source>
        <dbReference type="ARBA" id="ARBA00009105"/>
    </source>
</evidence>
<evidence type="ECO:0000256" key="1">
    <source>
        <dbReference type="ARBA" id="ARBA00004323"/>
    </source>
</evidence>
<keyword evidence="11" id="KW-1185">Reference proteome</keyword>
<keyword evidence="7" id="KW-1133">Transmembrane helix</keyword>
<reference evidence="11" key="1">
    <citation type="journal article" date="2017" name="Genome Announc.">
        <title>Genome sequences of Cyberlindnera fabianii 65, Pichia kudriavzevii 129, and Saccharomyces cerevisiae 131 isolated from fermented masau fruits in Zimbabwe.</title>
        <authorList>
            <person name="van Rijswijck I.M.H."/>
            <person name="Derks M.F.L."/>
            <person name="Abee T."/>
            <person name="de Ridder D."/>
            <person name="Smid E.J."/>
        </authorList>
    </citation>
    <scope>NUCLEOTIDE SEQUENCE [LARGE SCALE GENOMIC DNA]</scope>
    <source>
        <strain evidence="11">65</strain>
    </source>
</reference>